<keyword evidence="2" id="KW-0732">Signal</keyword>
<reference evidence="4" key="1">
    <citation type="journal article" date="2019" name="Int. J. Syst. Evol. Microbiol.">
        <title>The Global Catalogue of Microorganisms (GCM) 10K type strain sequencing project: providing services to taxonomists for standard genome sequencing and annotation.</title>
        <authorList>
            <consortium name="The Broad Institute Genomics Platform"/>
            <consortium name="The Broad Institute Genome Sequencing Center for Infectious Disease"/>
            <person name="Wu L."/>
            <person name="Ma J."/>
        </authorList>
    </citation>
    <scope>NUCLEOTIDE SEQUENCE [LARGE SCALE GENOMIC DNA]</scope>
    <source>
        <strain evidence="4">CGMCC 1.12477</strain>
    </source>
</reference>
<dbReference type="Gene3D" id="2.60.40.2700">
    <property type="match status" value="1"/>
</dbReference>
<evidence type="ECO:0000256" key="2">
    <source>
        <dbReference type="SAM" id="SignalP"/>
    </source>
</evidence>
<sequence>MGSRTLLAACAAVGLLLGALATTPTAAAAEECVLVGPTDFGVPGDVAPGSRCRTLVPTASGLHVVVAEGVSGVVVPATGGRPVCDVYRASLRCELEAGTRYRLEIHDDRDTSVSLVPWSAPGCEESTGRRTDRSRWTSTRPAGGAVCRELGYAAGDHVVVLEPTPMEGSTTQVVERRSRGCTHHRGLGCTLDASGARALRGSGPAEVPYDVAFASPQRTAGCQDLPLGAYGTVDAVQVGLPPGQIAQCFLVPPSTLDQAAFVAVEGSDPTASVRVLMGNDRDRRCSNVGRGGVVLGCLLPPGDDQLAAGRPSQVILFSDTPGSTWRVGLRGDPGSAPGCDDASTTRGGPASVGELSSFLDLDCWRLGSRTETGLLDLVAPDSGVRRHVLASGRDACAYSPGRCASGTADGVVVTRETAGPDVRRYSLLSWKYALDEAGECDTFADHDGPIGPVSGTLDLARPMRCLLLEDSGDSAFDVVAEGDVDLDGFAVCVPRPEGVSRCSGHGGNLDEGDVVLALRDGVTASDYRLSLRCATLPEVSCDVPDLENVVAPALGGTARVGGTVTADGGTWSPAQPAELRYRLLRDGVAWGAWQIDPGVALTPDMVGQRVAFQVQASNAGQWTAERVTSSSAQVRPGQAARNLVRPSIEGRPKVGRVLQAASGRWSPAPERFRYVWRTGRATVGHGATLRVTPGMRGRRVTVTVKAMSTGYDAGRATSRPLAVG</sequence>
<organism evidence="3 4">
    <name type="scientific">Nocardioides aestuarii</name>
    <dbReference type="NCBI Taxonomy" id="252231"/>
    <lineage>
        <taxon>Bacteria</taxon>
        <taxon>Bacillati</taxon>
        <taxon>Actinomycetota</taxon>
        <taxon>Actinomycetes</taxon>
        <taxon>Propionibacteriales</taxon>
        <taxon>Nocardioidaceae</taxon>
        <taxon>Nocardioides</taxon>
    </lineage>
</organism>
<accession>A0ABW4TLG5</accession>
<dbReference type="Proteomes" id="UP001597351">
    <property type="component" value="Unassembled WGS sequence"/>
</dbReference>
<evidence type="ECO:0000313" key="4">
    <source>
        <dbReference type="Proteomes" id="UP001597351"/>
    </source>
</evidence>
<keyword evidence="4" id="KW-1185">Reference proteome</keyword>
<gene>
    <name evidence="3" type="ORF">ACFSDE_07110</name>
</gene>
<feature type="signal peptide" evidence="2">
    <location>
        <begin position="1"/>
        <end position="28"/>
    </location>
</feature>
<protein>
    <submittedName>
        <fullName evidence="3">Uncharacterized protein</fullName>
    </submittedName>
</protein>
<proteinExistence type="predicted"/>
<dbReference type="EMBL" id="JBHUGD010000003">
    <property type="protein sequence ID" value="MFD1946554.1"/>
    <property type="molecule type" value="Genomic_DNA"/>
</dbReference>
<dbReference type="RefSeq" id="WP_343916813.1">
    <property type="nucleotide sequence ID" value="NZ_BAAAJT010000002.1"/>
</dbReference>
<feature type="region of interest" description="Disordered" evidence="1">
    <location>
        <begin position="121"/>
        <end position="140"/>
    </location>
</feature>
<name>A0ABW4TLG5_9ACTN</name>
<evidence type="ECO:0000313" key="3">
    <source>
        <dbReference type="EMBL" id="MFD1946554.1"/>
    </source>
</evidence>
<comment type="caution">
    <text evidence="3">The sequence shown here is derived from an EMBL/GenBank/DDBJ whole genome shotgun (WGS) entry which is preliminary data.</text>
</comment>
<feature type="chain" id="PRO_5045772653" evidence="2">
    <location>
        <begin position="29"/>
        <end position="724"/>
    </location>
</feature>
<evidence type="ECO:0000256" key="1">
    <source>
        <dbReference type="SAM" id="MobiDB-lite"/>
    </source>
</evidence>
<feature type="compositionally biased region" description="Basic and acidic residues" evidence="1">
    <location>
        <begin position="126"/>
        <end position="135"/>
    </location>
</feature>